<dbReference type="PANTHER" id="PTHR40518:SF1">
    <property type="entry name" value="ACETOACETATE DECARBOXYLASE"/>
    <property type="match status" value="1"/>
</dbReference>
<evidence type="ECO:0000313" key="1">
    <source>
        <dbReference type="EMBL" id="KAJ4314837.1"/>
    </source>
</evidence>
<dbReference type="AlphaFoldDB" id="A0A9W8W7M8"/>
<evidence type="ECO:0000313" key="2">
    <source>
        <dbReference type="Proteomes" id="UP001140502"/>
    </source>
</evidence>
<organism evidence="1 2">
    <name type="scientific">Fusarium piperis</name>
    <dbReference type="NCBI Taxonomy" id="1435070"/>
    <lineage>
        <taxon>Eukaryota</taxon>
        <taxon>Fungi</taxon>
        <taxon>Dikarya</taxon>
        <taxon>Ascomycota</taxon>
        <taxon>Pezizomycotina</taxon>
        <taxon>Sordariomycetes</taxon>
        <taxon>Hypocreomycetidae</taxon>
        <taxon>Hypocreales</taxon>
        <taxon>Nectriaceae</taxon>
        <taxon>Fusarium</taxon>
        <taxon>Fusarium solani species complex</taxon>
    </lineage>
</organism>
<reference evidence="1" key="1">
    <citation type="submission" date="2022-10" db="EMBL/GenBank/DDBJ databases">
        <title>Tapping the CABI collections for fungal endophytes: first genome assemblies for Collariella, Neodidymelliopsis, Ascochyta clinopodiicola, Didymella pomorum, Didymosphaeria variabile, Neocosmospora piperis and Neocucurbitaria cava.</title>
        <authorList>
            <person name="Hill R."/>
        </authorList>
    </citation>
    <scope>NUCLEOTIDE SEQUENCE</scope>
    <source>
        <strain evidence="1">IMI 366586</strain>
    </source>
</reference>
<dbReference type="SUPFAM" id="SSF160104">
    <property type="entry name" value="Acetoacetate decarboxylase-like"/>
    <property type="match status" value="1"/>
</dbReference>
<dbReference type="PANTHER" id="PTHR40518">
    <property type="entry name" value="ACETOACETATE DECARBOXYLASE"/>
    <property type="match status" value="1"/>
</dbReference>
<dbReference type="InterPro" id="IPR023375">
    <property type="entry name" value="ADC_dom_sf"/>
</dbReference>
<keyword evidence="2" id="KW-1185">Reference proteome</keyword>
<name>A0A9W8W7M8_9HYPO</name>
<dbReference type="Proteomes" id="UP001140502">
    <property type="component" value="Unassembled WGS sequence"/>
</dbReference>
<gene>
    <name evidence="1" type="ORF">N0V84_008668</name>
</gene>
<protein>
    <submittedName>
        <fullName evidence="1">Uncharacterized protein</fullName>
    </submittedName>
</protein>
<dbReference type="Gene3D" id="2.40.400.10">
    <property type="entry name" value="Acetoacetate decarboxylase-like"/>
    <property type="match status" value="1"/>
</dbReference>
<accession>A0A9W8W7M8</accession>
<dbReference type="OrthoDB" id="9970474at2759"/>
<sequence length="288" mass="32677">MTSESTIPSVPPPWTLKGDVYAFVFWTSASRDDKKLPSLAYSPLEGQSAYASSESGRHVGGVSMLQFIRYRDSPVGPYDEMILAPGSFEYEREDKDGRRVKKRNPKITRIYVSHKHTCYNGRKNWNVPKHLAHFEWSEDSADGSTTVKVYPHDMDSATESSTPSATPFFQATFKPLRFAPSFPFQTTWANYIGVESTLVLPPLPAGDGTQGELPGTDRWCAVVPRQWSPRCSLGWFDLTQHRDAEGRLTGEFDNFWPGWGKWHFGFKMKDAVTVFDHPETWDPPRTTQ</sequence>
<dbReference type="EMBL" id="JAPEUR010000218">
    <property type="protein sequence ID" value="KAJ4314837.1"/>
    <property type="molecule type" value="Genomic_DNA"/>
</dbReference>
<proteinExistence type="predicted"/>
<comment type="caution">
    <text evidence="1">The sequence shown here is derived from an EMBL/GenBank/DDBJ whole genome shotgun (WGS) entry which is preliminary data.</text>
</comment>